<reference evidence="2" key="1">
    <citation type="submission" date="2014-09" db="EMBL/GenBank/DDBJ databases">
        <authorList>
            <person name="Mudge J."/>
            <person name="Ramaraj T."/>
            <person name="Lindquist I.E."/>
            <person name="Bharti A.K."/>
            <person name="Sundararajan A."/>
            <person name="Cameron C.T."/>
            <person name="Woodward J.E."/>
            <person name="May G.D."/>
            <person name="Brubaker C."/>
            <person name="Broadhvest J."/>
            <person name="Wilkins T.A."/>
        </authorList>
    </citation>
    <scope>NUCLEOTIDE SEQUENCE</scope>
    <source>
        <strain evidence="2">cv. AKA8401</strain>
    </source>
</reference>
<dbReference type="AlphaFoldDB" id="A0A0B0ME34"/>
<protein>
    <submittedName>
        <fullName evidence="1">Uncharacterized protein</fullName>
    </submittedName>
</protein>
<proteinExistence type="predicted"/>
<evidence type="ECO:0000313" key="2">
    <source>
        <dbReference type="Proteomes" id="UP000032142"/>
    </source>
</evidence>
<organism evidence="1 2">
    <name type="scientific">Gossypium arboreum</name>
    <name type="common">Tree cotton</name>
    <name type="synonym">Gossypium nanking</name>
    <dbReference type="NCBI Taxonomy" id="29729"/>
    <lineage>
        <taxon>Eukaryota</taxon>
        <taxon>Viridiplantae</taxon>
        <taxon>Streptophyta</taxon>
        <taxon>Embryophyta</taxon>
        <taxon>Tracheophyta</taxon>
        <taxon>Spermatophyta</taxon>
        <taxon>Magnoliopsida</taxon>
        <taxon>eudicotyledons</taxon>
        <taxon>Gunneridae</taxon>
        <taxon>Pentapetalae</taxon>
        <taxon>rosids</taxon>
        <taxon>malvids</taxon>
        <taxon>Malvales</taxon>
        <taxon>Malvaceae</taxon>
        <taxon>Malvoideae</taxon>
        <taxon>Gossypium</taxon>
    </lineage>
</organism>
<name>A0A0B0ME34_GOSAR</name>
<evidence type="ECO:0000313" key="1">
    <source>
        <dbReference type="EMBL" id="KHG00398.1"/>
    </source>
</evidence>
<dbReference type="Proteomes" id="UP000032142">
    <property type="component" value="Unassembled WGS sequence"/>
</dbReference>
<comment type="caution">
    <text evidence="1">The sequence shown here is derived from an EMBL/GenBank/DDBJ whole genome shotgun (WGS) entry which is preliminary data.</text>
</comment>
<accession>A0A0B0ME34</accession>
<sequence>MNNIVASHWSSQGPIEVNVQHQTSNATSVPTPYKNIDIKVGRNHNCCR</sequence>
<gene>
    <name evidence="1" type="ORF">F383_18099</name>
</gene>
<keyword evidence="2" id="KW-1185">Reference proteome</keyword>
<dbReference type="EMBL" id="JRRC01127501">
    <property type="protein sequence ID" value="KHG00398.1"/>
    <property type="molecule type" value="Genomic_DNA"/>
</dbReference>